<feature type="region of interest" description="Disordered" evidence="1">
    <location>
        <begin position="351"/>
        <end position="391"/>
    </location>
</feature>
<evidence type="ECO:0000313" key="2">
    <source>
        <dbReference type="EMBL" id="KAF2028801.1"/>
    </source>
</evidence>
<feature type="region of interest" description="Disordered" evidence="1">
    <location>
        <begin position="1"/>
        <end position="24"/>
    </location>
</feature>
<evidence type="ECO:0000313" key="3">
    <source>
        <dbReference type="Proteomes" id="UP000799777"/>
    </source>
</evidence>
<organism evidence="2 3">
    <name type="scientific">Setomelanomma holmii</name>
    <dbReference type="NCBI Taxonomy" id="210430"/>
    <lineage>
        <taxon>Eukaryota</taxon>
        <taxon>Fungi</taxon>
        <taxon>Dikarya</taxon>
        <taxon>Ascomycota</taxon>
        <taxon>Pezizomycotina</taxon>
        <taxon>Dothideomycetes</taxon>
        <taxon>Pleosporomycetidae</taxon>
        <taxon>Pleosporales</taxon>
        <taxon>Pleosporineae</taxon>
        <taxon>Phaeosphaeriaceae</taxon>
        <taxon>Setomelanomma</taxon>
    </lineage>
</organism>
<accession>A0A9P4LJ50</accession>
<comment type="caution">
    <text evidence="2">The sequence shown here is derived from an EMBL/GenBank/DDBJ whole genome shotgun (WGS) entry which is preliminary data.</text>
</comment>
<sequence>MLEQPVDTSTMQNEGGPRNQGTFYGHPNRYATKCAHHLHPSTPQHTPLCPACISSRAKSSMNLALKGLVAEGGLVPPDYFRDRRWNQAKLRNTAQLREEREQTWEESHQRYYSQRVQTGAPFQHPAECPVCASSIARFPTKVSEVAITKDIAWWERASTTADDYIAKPRQPYNAVRPARLDRNSLEGSSVLRPMIRQFRNVKAASEAQRKARETKYRTESAVRRKHSLDGGYHFDADFWDAPISAHLSRQAYQCALENQRMAERRARGNVPRPRPPRSSLSYSEHTDDLDIDKRILEDMSSKEEMEMLEREARKIGEEVGYLYFVGEIDGLHDWREDFLRSDRQLVFRSRFTGSGGTQSNSGEDNDEVNEAEKEDETDEDDGSYDEVDMSG</sequence>
<proteinExistence type="predicted"/>
<dbReference type="EMBL" id="ML978208">
    <property type="protein sequence ID" value="KAF2028801.1"/>
    <property type="molecule type" value="Genomic_DNA"/>
</dbReference>
<evidence type="ECO:0000256" key="1">
    <source>
        <dbReference type="SAM" id="MobiDB-lite"/>
    </source>
</evidence>
<feature type="compositionally biased region" description="Acidic residues" evidence="1">
    <location>
        <begin position="363"/>
        <end position="391"/>
    </location>
</feature>
<feature type="region of interest" description="Disordered" evidence="1">
    <location>
        <begin position="263"/>
        <end position="286"/>
    </location>
</feature>
<reference evidence="2" key="1">
    <citation type="journal article" date="2020" name="Stud. Mycol.">
        <title>101 Dothideomycetes genomes: a test case for predicting lifestyles and emergence of pathogens.</title>
        <authorList>
            <person name="Haridas S."/>
            <person name="Albert R."/>
            <person name="Binder M."/>
            <person name="Bloem J."/>
            <person name="Labutti K."/>
            <person name="Salamov A."/>
            <person name="Andreopoulos B."/>
            <person name="Baker S."/>
            <person name="Barry K."/>
            <person name="Bills G."/>
            <person name="Bluhm B."/>
            <person name="Cannon C."/>
            <person name="Castanera R."/>
            <person name="Culley D."/>
            <person name="Daum C."/>
            <person name="Ezra D."/>
            <person name="Gonzalez J."/>
            <person name="Henrissat B."/>
            <person name="Kuo A."/>
            <person name="Liang C."/>
            <person name="Lipzen A."/>
            <person name="Lutzoni F."/>
            <person name="Magnuson J."/>
            <person name="Mondo S."/>
            <person name="Nolan M."/>
            <person name="Ohm R."/>
            <person name="Pangilinan J."/>
            <person name="Park H.-J."/>
            <person name="Ramirez L."/>
            <person name="Alfaro M."/>
            <person name="Sun H."/>
            <person name="Tritt A."/>
            <person name="Yoshinaga Y."/>
            <person name="Zwiers L.-H."/>
            <person name="Turgeon B."/>
            <person name="Goodwin S."/>
            <person name="Spatafora J."/>
            <person name="Crous P."/>
            <person name="Grigoriev I."/>
        </authorList>
    </citation>
    <scope>NUCLEOTIDE SEQUENCE</scope>
    <source>
        <strain evidence="2">CBS 110217</strain>
    </source>
</reference>
<protein>
    <submittedName>
        <fullName evidence="2">Uncharacterized protein</fullName>
    </submittedName>
</protein>
<gene>
    <name evidence="2" type="ORF">EK21DRAFT_101548</name>
</gene>
<dbReference type="AlphaFoldDB" id="A0A9P4LJ50"/>
<keyword evidence="3" id="KW-1185">Reference proteome</keyword>
<dbReference type="OrthoDB" id="3783520at2759"/>
<feature type="compositionally biased region" description="Polar residues" evidence="1">
    <location>
        <begin position="1"/>
        <end position="13"/>
    </location>
</feature>
<dbReference type="Proteomes" id="UP000799777">
    <property type="component" value="Unassembled WGS sequence"/>
</dbReference>
<name>A0A9P4LJ50_9PLEO</name>